<evidence type="ECO:0000256" key="4">
    <source>
        <dbReference type="ARBA" id="ARBA00023136"/>
    </source>
</evidence>
<evidence type="ECO:0000256" key="5">
    <source>
        <dbReference type="ARBA" id="ARBA00023251"/>
    </source>
</evidence>
<dbReference type="SUPFAM" id="SSF103473">
    <property type="entry name" value="MFS general substrate transporter"/>
    <property type="match status" value="2"/>
</dbReference>
<organism evidence="8 9">
    <name type="scientific">Streptacidiphilus pinicola</name>
    <dbReference type="NCBI Taxonomy" id="2219663"/>
    <lineage>
        <taxon>Bacteria</taxon>
        <taxon>Bacillati</taxon>
        <taxon>Actinomycetota</taxon>
        <taxon>Actinomycetes</taxon>
        <taxon>Kitasatosporales</taxon>
        <taxon>Streptomycetaceae</taxon>
        <taxon>Streptacidiphilus</taxon>
    </lineage>
</organism>
<dbReference type="EMBL" id="QKYN01000034">
    <property type="protein sequence ID" value="RAG86020.1"/>
    <property type="molecule type" value="Genomic_DNA"/>
</dbReference>
<feature type="transmembrane region" description="Helical" evidence="6">
    <location>
        <begin position="318"/>
        <end position="340"/>
    </location>
</feature>
<accession>A0A2X0KGW7</accession>
<dbReference type="PANTHER" id="PTHR42718:SF39">
    <property type="entry name" value="ACTINORHODIN TRANSPORTER-RELATED"/>
    <property type="match status" value="1"/>
</dbReference>
<dbReference type="Gene3D" id="1.20.1250.20">
    <property type="entry name" value="MFS general substrate transporter like domains"/>
    <property type="match status" value="1"/>
</dbReference>
<protein>
    <submittedName>
        <fullName evidence="8">MFS transporter</fullName>
    </submittedName>
</protein>
<comment type="caution">
    <text evidence="8">The sequence shown here is derived from an EMBL/GenBank/DDBJ whole genome shotgun (WGS) entry which is preliminary data.</text>
</comment>
<keyword evidence="9" id="KW-1185">Reference proteome</keyword>
<evidence type="ECO:0000259" key="7">
    <source>
        <dbReference type="PROSITE" id="PS50850"/>
    </source>
</evidence>
<proteinExistence type="predicted"/>
<dbReference type="Pfam" id="PF07690">
    <property type="entry name" value="MFS_1"/>
    <property type="match status" value="1"/>
</dbReference>
<keyword evidence="4 6" id="KW-0472">Membrane</keyword>
<dbReference type="AlphaFoldDB" id="A0A2X0KGW7"/>
<evidence type="ECO:0000256" key="3">
    <source>
        <dbReference type="ARBA" id="ARBA00022989"/>
    </source>
</evidence>
<feature type="transmembrane region" description="Helical" evidence="6">
    <location>
        <begin position="394"/>
        <end position="417"/>
    </location>
</feature>
<feature type="transmembrane region" description="Helical" evidence="6">
    <location>
        <begin position="178"/>
        <end position="199"/>
    </location>
</feature>
<feature type="transmembrane region" description="Helical" evidence="6">
    <location>
        <begin position="86"/>
        <end position="109"/>
    </location>
</feature>
<evidence type="ECO:0000256" key="1">
    <source>
        <dbReference type="ARBA" id="ARBA00004651"/>
    </source>
</evidence>
<reference evidence="8 9" key="1">
    <citation type="submission" date="2018-06" db="EMBL/GenBank/DDBJ databases">
        <title>Streptacidiphilus pinicola sp. nov., isolated from pine grove soil.</title>
        <authorList>
            <person name="Roh S.G."/>
            <person name="Park S."/>
            <person name="Kim M.-K."/>
            <person name="Yun B.-R."/>
            <person name="Park J."/>
            <person name="Kim M.J."/>
            <person name="Kim Y.S."/>
            <person name="Kim S.B."/>
        </authorList>
    </citation>
    <scope>NUCLEOTIDE SEQUENCE [LARGE SCALE GENOMIC DNA]</scope>
    <source>
        <strain evidence="8 9">MMS16-CNU450</strain>
    </source>
</reference>
<dbReference type="Proteomes" id="UP000248889">
    <property type="component" value="Unassembled WGS sequence"/>
</dbReference>
<feature type="transmembrane region" description="Helical" evidence="6">
    <location>
        <begin position="255"/>
        <end position="275"/>
    </location>
</feature>
<dbReference type="InterPro" id="IPR011701">
    <property type="entry name" value="MFS"/>
</dbReference>
<comment type="subcellular location">
    <subcellularLocation>
        <location evidence="1">Cell membrane</location>
        <topology evidence="1">Multi-pass membrane protein</topology>
    </subcellularLocation>
</comment>
<dbReference type="Gene3D" id="1.20.1720.10">
    <property type="entry name" value="Multidrug resistance protein D"/>
    <property type="match status" value="1"/>
</dbReference>
<evidence type="ECO:0000313" key="8">
    <source>
        <dbReference type="EMBL" id="RAG86020.1"/>
    </source>
</evidence>
<dbReference type="InterPro" id="IPR036259">
    <property type="entry name" value="MFS_trans_sf"/>
</dbReference>
<feature type="non-terminal residue" evidence="8">
    <location>
        <position position="1"/>
    </location>
</feature>
<sequence length="422" mass="42749">VIAGYGIAYAVLLITGARLGERHGFTRLFLAGLALFTAASLACGLAPSVGALVGFRLLQGLGSALMVPQVMSLIQRTFTGASRVRALGVYSAVLAVGGVTGQVVGGALVSADLFGWGWRPVFLVNVPIGLALLLVGHRLLPSVAGERTRRLDLKGLVLLAAAIGALVVPLVLGHDEGWPVWCWALLAAGAALFVLFVFVERGVAARGGHPLIHARVLRSPGLAPSAAALFLVMTGVAGFSFALALHLQAGLGASALRSGLTVAPTMLGFGAAGLWWRRLPERLHRTLPLFALVVGALGFAVVGLLARDGGAVSWTQRAALLLVGIAGGCAYSPLFARALGRVEPEHAADASGVMVTVLQLGQVVGVAALGTLFLSRVTAFHGSSPVAGPAASGSALAVTLGAVAALMLGAAVLVRAVRGALA</sequence>
<dbReference type="GO" id="GO:0046677">
    <property type="term" value="P:response to antibiotic"/>
    <property type="evidence" value="ECO:0007669"/>
    <property type="project" value="UniProtKB-KW"/>
</dbReference>
<dbReference type="PANTHER" id="PTHR42718">
    <property type="entry name" value="MAJOR FACILITATOR SUPERFAMILY MULTIDRUG TRANSPORTER MFSC"/>
    <property type="match status" value="1"/>
</dbReference>
<evidence type="ECO:0000256" key="6">
    <source>
        <dbReference type="SAM" id="Phobius"/>
    </source>
</evidence>
<dbReference type="PROSITE" id="PS50850">
    <property type="entry name" value="MFS"/>
    <property type="match status" value="1"/>
</dbReference>
<dbReference type="InterPro" id="IPR020846">
    <property type="entry name" value="MFS_dom"/>
</dbReference>
<evidence type="ECO:0000313" key="9">
    <source>
        <dbReference type="Proteomes" id="UP000248889"/>
    </source>
</evidence>
<dbReference type="RefSeq" id="WP_111500218.1">
    <property type="nucleotide sequence ID" value="NZ_QKYN01000034.1"/>
</dbReference>
<feature type="transmembrane region" description="Helical" evidence="6">
    <location>
        <begin position="53"/>
        <end position="74"/>
    </location>
</feature>
<dbReference type="GO" id="GO:0005886">
    <property type="term" value="C:plasma membrane"/>
    <property type="evidence" value="ECO:0007669"/>
    <property type="project" value="UniProtKB-SubCell"/>
</dbReference>
<feature type="transmembrane region" description="Helical" evidence="6">
    <location>
        <begin position="220"/>
        <end position="243"/>
    </location>
</feature>
<dbReference type="OrthoDB" id="3846393at2"/>
<feature type="transmembrane region" description="Helical" evidence="6">
    <location>
        <begin position="287"/>
        <end position="306"/>
    </location>
</feature>
<keyword evidence="3 6" id="KW-1133">Transmembrane helix</keyword>
<keyword evidence="2 6" id="KW-0812">Transmembrane</keyword>
<gene>
    <name evidence="8" type="ORF">DN069_08335</name>
</gene>
<feature type="transmembrane region" description="Helical" evidence="6">
    <location>
        <begin position="352"/>
        <end position="374"/>
    </location>
</feature>
<dbReference type="GO" id="GO:0022857">
    <property type="term" value="F:transmembrane transporter activity"/>
    <property type="evidence" value="ECO:0007669"/>
    <property type="project" value="InterPro"/>
</dbReference>
<evidence type="ECO:0000256" key="2">
    <source>
        <dbReference type="ARBA" id="ARBA00022692"/>
    </source>
</evidence>
<feature type="transmembrane region" description="Helical" evidence="6">
    <location>
        <begin position="153"/>
        <end position="172"/>
    </location>
</feature>
<keyword evidence="5" id="KW-0046">Antibiotic resistance</keyword>
<feature type="domain" description="Major facilitator superfamily (MFS) profile" evidence="7">
    <location>
        <begin position="1"/>
        <end position="422"/>
    </location>
</feature>
<name>A0A2X0KGW7_9ACTN</name>
<feature type="transmembrane region" description="Helical" evidence="6">
    <location>
        <begin position="121"/>
        <end position="141"/>
    </location>
</feature>
<feature type="transmembrane region" description="Helical" evidence="6">
    <location>
        <begin position="28"/>
        <end position="47"/>
    </location>
</feature>
<dbReference type="PRINTS" id="PR01036">
    <property type="entry name" value="TCRTETB"/>
</dbReference>